<dbReference type="EMBL" id="JAKILJ010000001">
    <property type="protein sequence ID" value="MCL1103709.1"/>
    <property type="molecule type" value="Genomic_DNA"/>
</dbReference>
<dbReference type="SUPFAM" id="SSF47413">
    <property type="entry name" value="lambda repressor-like DNA-binding domains"/>
    <property type="match status" value="1"/>
</dbReference>
<dbReference type="AlphaFoldDB" id="A0A9X1Z4X0"/>
<dbReference type="GO" id="GO:0003677">
    <property type="term" value="F:DNA binding"/>
    <property type="evidence" value="ECO:0007669"/>
    <property type="project" value="InterPro"/>
</dbReference>
<gene>
    <name evidence="1" type="ORF">L2749_00285</name>
</gene>
<name>A0A9X1Z4X0_9GAMM</name>
<evidence type="ECO:0000313" key="1">
    <source>
        <dbReference type="EMBL" id="MCL1103709.1"/>
    </source>
</evidence>
<protein>
    <submittedName>
        <fullName evidence="1">Cro/CI family transcriptional regulator</fullName>
    </submittedName>
</protein>
<evidence type="ECO:0000313" key="2">
    <source>
        <dbReference type="Proteomes" id="UP001139408"/>
    </source>
</evidence>
<proteinExistence type="predicted"/>
<dbReference type="Gene3D" id="1.10.260.40">
    <property type="entry name" value="lambda repressor-like DNA-binding domains"/>
    <property type="match status" value="1"/>
</dbReference>
<dbReference type="InterPro" id="IPR010982">
    <property type="entry name" value="Lambda_DNA-bd_dom_sf"/>
</dbReference>
<sequence>MKTADVIAHFGGQGRLAKALDVSQPAISKWGDTVPLLRAYQIQVITNGKLKVSTPQIKQAV</sequence>
<dbReference type="Pfam" id="PF14549">
    <property type="entry name" value="P22_Cro"/>
    <property type="match status" value="1"/>
</dbReference>
<dbReference type="Proteomes" id="UP001139408">
    <property type="component" value="Unassembled WGS sequence"/>
</dbReference>
<organism evidence="1 2">
    <name type="scientific">Shewanella algicola</name>
    <dbReference type="NCBI Taxonomy" id="640633"/>
    <lineage>
        <taxon>Bacteria</taxon>
        <taxon>Pseudomonadati</taxon>
        <taxon>Pseudomonadota</taxon>
        <taxon>Gammaproteobacteria</taxon>
        <taxon>Alteromonadales</taxon>
        <taxon>Shewanellaceae</taxon>
        <taxon>Shewanella</taxon>
    </lineage>
</organism>
<comment type="caution">
    <text evidence="1">The sequence shown here is derived from an EMBL/GenBank/DDBJ whole genome shotgun (WGS) entry which is preliminary data.</text>
</comment>
<dbReference type="RefSeq" id="WP_188923513.1">
    <property type="nucleotide sequence ID" value="NZ_BMQI01000001.1"/>
</dbReference>
<reference evidence="1" key="1">
    <citation type="submission" date="2022-01" db="EMBL/GenBank/DDBJ databases">
        <title>Whole genome-based taxonomy of the Shewanellaceae.</title>
        <authorList>
            <person name="Martin-Rodriguez A.J."/>
        </authorList>
    </citation>
    <scope>NUCLEOTIDE SEQUENCE</scope>
    <source>
        <strain evidence="1">DSM 23803</strain>
    </source>
</reference>
<keyword evidence="2" id="KW-1185">Reference proteome</keyword>
<accession>A0A9X1Z4X0</accession>